<reference evidence="1" key="1">
    <citation type="journal article" date="2021" name="Proc. Natl. Acad. Sci. U.S.A.">
        <title>A Catalog of Tens of Thousands of Viruses from Human Metagenomes Reveals Hidden Associations with Chronic Diseases.</title>
        <authorList>
            <person name="Tisza M.J."/>
            <person name="Buck C.B."/>
        </authorList>
    </citation>
    <scope>NUCLEOTIDE SEQUENCE</scope>
    <source>
        <strain evidence="1">CtVif31</strain>
    </source>
</reference>
<name>A0A8S5Q3V9_9CAUD</name>
<proteinExistence type="predicted"/>
<organism evidence="1">
    <name type="scientific">Siphoviridae sp. ctVif31</name>
    <dbReference type="NCBI Taxonomy" id="2825532"/>
    <lineage>
        <taxon>Viruses</taxon>
        <taxon>Duplodnaviria</taxon>
        <taxon>Heunggongvirae</taxon>
        <taxon>Uroviricota</taxon>
        <taxon>Caudoviricetes</taxon>
    </lineage>
</organism>
<dbReference type="EMBL" id="BK015567">
    <property type="protein sequence ID" value="DAE13513.1"/>
    <property type="molecule type" value="Genomic_DNA"/>
</dbReference>
<protein>
    <submittedName>
        <fullName evidence="1">Uncharacterized protein</fullName>
    </submittedName>
</protein>
<evidence type="ECO:0000313" key="1">
    <source>
        <dbReference type="EMBL" id="DAE13513.1"/>
    </source>
</evidence>
<accession>A0A8S5Q3V9</accession>
<sequence>MRVLRFIVNNQRIYPDPKCDFSGLVKGTTGYLKALFIFSPEWNGCKTAASFWRMEKEYPVILKNNQCEIPPEALTWDYFSVSVTGIKDNGKYIITTGKTKVSQRG</sequence>